<keyword evidence="3 8" id="KW-0479">Metal-binding</keyword>
<dbReference type="AlphaFoldDB" id="A0A839IM65"/>
<dbReference type="Gene3D" id="3.40.50.300">
    <property type="entry name" value="P-loop containing nucleotide triphosphate hydrolases"/>
    <property type="match status" value="1"/>
</dbReference>
<evidence type="ECO:0000256" key="3">
    <source>
        <dbReference type="ARBA" id="ARBA00022723"/>
    </source>
</evidence>
<evidence type="ECO:0000256" key="7">
    <source>
        <dbReference type="ARBA" id="ARBA00022842"/>
    </source>
</evidence>
<feature type="binding site" evidence="8">
    <location>
        <begin position="178"/>
        <end position="179"/>
    </location>
    <ligand>
        <name>ATP</name>
        <dbReference type="ChEBI" id="CHEBI:30616"/>
    </ligand>
</feature>
<dbReference type="EC" id="6.3.3.3" evidence="8"/>
<dbReference type="RefSeq" id="WP_182807390.1">
    <property type="nucleotide sequence ID" value="NZ_JACJFM010000003.1"/>
</dbReference>
<dbReference type="InterPro" id="IPR004472">
    <property type="entry name" value="DTB_synth_BioD"/>
</dbReference>
<keyword evidence="7 8" id="KW-0460">Magnesium</keyword>
<dbReference type="HAMAP" id="MF_00336">
    <property type="entry name" value="BioD"/>
    <property type="match status" value="1"/>
</dbReference>
<proteinExistence type="inferred from homology"/>
<evidence type="ECO:0000256" key="1">
    <source>
        <dbReference type="ARBA" id="ARBA00022490"/>
    </source>
</evidence>
<comment type="catalytic activity">
    <reaction evidence="8">
        <text>(7R,8S)-7,8-diammoniononanoate + CO2 + ATP = (4R,5S)-dethiobiotin + ADP + phosphate + 3 H(+)</text>
        <dbReference type="Rhea" id="RHEA:15805"/>
        <dbReference type="ChEBI" id="CHEBI:15378"/>
        <dbReference type="ChEBI" id="CHEBI:16526"/>
        <dbReference type="ChEBI" id="CHEBI:30616"/>
        <dbReference type="ChEBI" id="CHEBI:43474"/>
        <dbReference type="ChEBI" id="CHEBI:149469"/>
        <dbReference type="ChEBI" id="CHEBI:149473"/>
        <dbReference type="ChEBI" id="CHEBI:456216"/>
        <dbReference type="EC" id="6.3.3.3"/>
    </reaction>
</comment>
<protein>
    <recommendedName>
        <fullName evidence="8">ATP-dependent dethiobiotin synthetase BioD</fullName>
        <ecNumber evidence="8">6.3.3.3</ecNumber>
    </recommendedName>
    <alternativeName>
        <fullName evidence="8">DTB synthetase</fullName>
        <shortName evidence="8">DTBS</shortName>
    </alternativeName>
    <alternativeName>
        <fullName evidence="8">Dethiobiotin synthase</fullName>
    </alternativeName>
</protein>
<dbReference type="GO" id="GO:0005524">
    <property type="term" value="F:ATP binding"/>
    <property type="evidence" value="ECO:0007669"/>
    <property type="project" value="UniProtKB-UniRule"/>
</dbReference>
<dbReference type="PIRSF" id="PIRSF006755">
    <property type="entry name" value="DTB_synth"/>
    <property type="match status" value="1"/>
</dbReference>
<dbReference type="Proteomes" id="UP000565262">
    <property type="component" value="Unassembled WGS sequence"/>
</dbReference>
<evidence type="ECO:0000256" key="8">
    <source>
        <dbReference type="HAMAP-Rule" id="MF_00336"/>
    </source>
</evidence>
<dbReference type="Pfam" id="PF13500">
    <property type="entry name" value="AAA_26"/>
    <property type="match status" value="1"/>
</dbReference>
<feature type="binding site" evidence="8">
    <location>
        <position position="56"/>
    </location>
    <ligand>
        <name>ATP</name>
        <dbReference type="ChEBI" id="CHEBI:30616"/>
    </ligand>
</feature>
<comment type="caution">
    <text evidence="8">Lacks conserved residue(s) required for the propagation of feature annotation.</text>
</comment>
<keyword evidence="4 8" id="KW-0547">Nucleotide-binding</keyword>
<evidence type="ECO:0000256" key="4">
    <source>
        <dbReference type="ARBA" id="ARBA00022741"/>
    </source>
</evidence>
<sequence length="236" mass="25330">MAKKTYFITGTDTDAGKTFVSATLLHKAGQLGYSTLAHKPVAAGCEQTEEGLRNSDATTLMAAMSEELDYELVNPIALEPPIAPHIAAAEKGQGLSVSRLNGFARGLMMAKVDLLLIEGAGGWKVPLGPRETLADYAVSLKQPVILVVGMKLGCISHALLTAEAIQRDGLELAGWVANQIDPEMNRYKENLATLHQMLPAPLLAEVPYIEGSDWQQAADYFPEAAVHHLLDKKGTV</sequence>
<dbReference type="InterPro" id="IPR027417">
    <property type="entry name" value="P-loop_NTPase"/>
</dbReference>
<keyword evidence="2 8" id="KW-0436">Ligase</keyword>
<dbReference type="GO" id="GO:0005829">
    <property type="term" value="C:cytosol"/>
    <property type="evidence" value="ECO:0007669"/>
    <property type="project" value="TreeGrafter"/>
</dbReference>
<accession>A0A839IM65</accession>
<comment type="cofactor">
    <cofactor evidence="8">
        <name>Mg(2+)</name>
        <dbReference type="ChEBI" id="CHEBI:18420"/>
    </cofactor>
</comment>
<dbReference type="FunFam" id="3.40.50.300:FF:000292">
    <property type="entry name" value="ATP-dependent dethiobiotin synthetase BioD"/>
    <property type="match status" value="1"/>
</dbReference>
<evidence type="ECO:0000256" key="2">
    <source>
        <dbReference type="ARBA" id="ARBA00022598"/>
    </source>
</evidence>
<evidence type="ECO:0000256" key="6">
    <source>
        <dbReference type="ARBA" id="ARBA00022840"/>
    </source>
</evidence>
<feature type="binding site" evidence="8">
    <location>
        <begin position="118"/>
        <end position="121"/>
    </location>
    <ligand>
        <name>ATP</name>
        <dbReference type="ChEBI" id="CHEBI:30616"/>
    </ligand>
</feature>
<dbReference type="CDD" id="cd03109">
    <property type="entry name" value="DTBS"/>
    <property type="match status" value="1"/>
</dbReference>
<organism evidence="9 10">
    <name type="scientific">Oceanospirillum sediminis</name>
    <dbReference type="NCBI Taxonomy" id="2760088"/>
    <lineage>
        <taxon>Bacteria</taxon>
        <taxon>Pseudomonadati</taxon>
        <taxon>Pseudomonadota</taxon>
        <taxon>Gammaproteobacteria</taxon>
        <taxon>Oceanospirillales</taxon>
        <taxon>Oceanospirillaceae</taxon>
        <taxon>Oceanospirillum</taxon>
    </lineage>
</organism>
<comment type="subunit">
    <text evidence="8">Homodimer.</text>
</comment>
<keyword evidence="10" id="KW-1185">Reference proteome</keyword>
<feature type="binding site" evidence="8">
    <location>
        <begin position="14"/>
        <end position="19"/>
    </location>
    <ligand>
        <name>ATP</name>
        <dbReference type="ChEBI" id="CHEBI:30616"/>
    </ligand>
</feature>
<comment type="pathway">
    <text evidence="8">Cofactor biosynthesis; biotin biosynthesis; biotin from 7,8-diaminononanoate: step 1/2.</text>
</comment>
<dbReference type="GO" id="GO:0000287">
    <property type="term" value="F:magnesium ion binding"/>
    <property type="evidence" value="ECO:0007669"/>
    <property type="project" value="UniProtKB-UniRule"/>
</dbReference>
<keyword evidence="1 8" id="KW-0963">Cytoplasm</keyword>
<evidence type="ECO:0000313" key="9">
    <source>
        <dbReference type="EMBL" id="MBB1485599.1"/>
    </source>
</evidence>
<dbReference type="GO" id="GO:0004141">
    <property type="term" value="F:dethiobiotin synthase activity"/>
    <property type="evidence" value="ECO:0007669"/>
    <property type="project" value="UniProtKB-UniRule"/>
</dbReference>
<dbReference type="SUPFAM" id="SSF52540">
    <property type="entry name" value="P-loop containing nucleoside triphosphate hydrolases"/>
    <property type="match status" value="1"/>
</dbReference>
<dbReference type="EMBL" id="JACJFM010000003">
    <property type="protein sequence ID" value="MBB1485599.1"/>
    <property type="molecule type" value="Genomic_DNA"/>
</dbReference>
<gene>
    <name evidence="8 9" type="primary">bioD</name>
    <name evidence="9" type="ORF">H4O21_03120</name>
</gene>
<comment type="subcellular location">
    <subcellularLocation>
        <location evidence="8">Cytoplasm</location>
    </subcellularLocation>
</comment>
<comment type="function">
    <text evidence="8">Catalyzes a mechanistically unusual reaction, the ATP-dependent insertion of CO2 between the N7 and N8 nitrogen atoms of 7,8-diaminopelargonic acid (DAPA, also called 7,8-diammoniononanoate) to form a ureido ring.</text>
</comment>
<dbReference type="GO" id="GO:0009102">
    <property type="term" value="P:biotin biosynthetic process"/>
    <property type="evidence" value="ECO:0007669"/>
    <property type="project" value="UniProtKB-UniRule"/>
</dbReference>
<dbReference type="GO" id="GO:0042803">
    <property type="term" value="F:protein homodimerization activity"/>
    <property type="evidence" value="ECO:0007669"/>
    <property type="project" value="UniProtKB-ARBA"/>
</dbReference>
<feature type="active site" evidence="8">
    <location>
        <position position="39"/>
    </location>
</feature>
<dbReference type="PANTHER" id="PTHR43210">
    <property type="entry name" value="DETHIOBIOTIN SYNTHETASE"/>
    <property type="match status" value="1"/>
</dbReference>
<dbReference type="UniPathway" id="UPA00078">
    <property type="reaction ID" value="UER00161"/>
</dbReference>
<reference evidence="9 10" key="1">
    <citation type="submission" date="2020-08" db="EMBL/GenBank/DDBJ databases">
        <title>Oceanospirillum sp. nov. isolated from marine sediment.</title>
        <authorList>
            <person name="Ji X."/>
        </authorList>
    </citation>
    <scope>NUCLEOTIDE SEQUENCE [LARGE SCALE GENOMIC DNA]</scope>
    <source>
        <strain evidence="9 10">D5</strain>
    </source>
</reference>
<keyword evidence="6 8" id="KW-0067">ATP-binding</keyword>
<dbReference type="NCBIfam" id="TIGR00347">
    <property type="entry name" value="bioD"/>
    <property type="match status" value="1"/>
</dbReference>
<feature type="binding site" evidence="8">
    <location>
        <position position="56"/>
    </location>
    <ligand>
        <name>Mg(2+)</name>
        <dbReference type="ChEBI" id="CHEBI:18420"/>
    </ligand>
</feature>
<comment type="caution">
    <text evidence="9">The sequence shown here is derived from an EMBL/GenBank/DDBJ whole genome shotgun (WGS) entry which is preliminary data.</text>
</comment>
<feature type="binding site" evidence="8">
    <location>
        <begin position="207"/>
        <end position="209"/>
    </location>
    <ligand>
        <name>ATP</name>
        <dbReference type="ChEBI" id="CHEBI:30616"/>
    </ligand>
</feature>
<evidence type="ECO:0000313" key="10">
    <source>
        <dbReference type="Proteomes" id="UP000565262"/>
    </source>
</evidence>
<feature type="binding site" evidence="8">
    <location>
        <position position="118"/>
    </location>
    <ligand>
        <name>Mg(2+)</name>
        <dbReference type="ChEBI" id="CHEBI:18420"/>
    </ligand>
</feature>
<name>A0A839IM65_9GAMM</name>
<dbReference type="PANTHER" id="PTHR43210:SF5">
    <property type="entry name" value="DETHIOBIOTIN SYNTHETASE"/>
    <property type="match status" value="1"/>
</dbReference>
<keyword evidence="5 8" id="KW-0093">Biotin biosynthesis</keyword>
<feature type="binding site" evidence="8">
    <location>
        <position position="18"/>
    </location>
    <ligand>
        <name>Mg(2+)</name>
        <dbReference type="ChEBI" id="CHEBI:18420"/>
    </ligand>
</feature>
<evidence type="ECO:0000256" key="5">
    <source>
        <dbReference type="ARBA" id="ARBA00022756"/>
    </source>
</evidence>
<comment type="similarity">
    <text evidence="8">Belongs to the dethiobiotin synthetase family.</text>
</comment>